<accession>C7PY85</accession>
<dbReference type="EMBL" id="CP001700">
    <property type="protein sequence ID" value="ACU75375.1"/>
    <property type="molecule type" value="Genomic_DNA"/>
</dbReference>
<proteinExistence type="predicted"/>
<dbReference type="Pfam" id="PF12730">
    <property type="entry name" value="ABC2_membrane_4"/>
    <property type="match status" value="1"/>
</dbReference>
<keyword evidence="3" id="KW-1185">Reference proteome</keyword>
<evidence type="ECO:0000313" key="3">
    <source>
        <dbReference type="Proteomes" id="UP000000851"/>
    </source>
</evidence>
<evidence type="ECO:0000256" key="1">
    <source>
        <dbReference type="SAM" id="Phobius"/>
    </source>
</evidence>
<dbReference type="RefSeq" id="WP_015795104.1">
    <property type="nucleotide sequence ID" value="NC_013131.1"/>
</dbReference>
<keyword evidence="1" id="KW-1133">Transmembrane helix</keyword>
<dbReference type="KEGG" id="cai:Caci_6527"/>
<dbReference type="HOGENOM" id="CLU_069607_0_0_11"/>
<name>C7PY85_CATAD</name>
<keyword evidence="1" id="KW-0812">Transmembrane</keyword>
<organism evidence="2 3">
    <name type="scientific">Catenulispora acidiphila (strain DSM 44928 / JCM 14897 / NBRC 102108 / NRRL B-24433 / ID139908)</name>
    <dbReference type="NCBI Taxonomy" id="479433"/>
    <lineage>
        <taxon>Bacteria</taxon>
        <taxon>Bacillati</taxon>
        <taxon>Actinomycetota</taxon>
        <taxon>Actinomycetes</taxon>
        <taxon>Catenulisporales</taxon>
        <taxon>Catenulisporaceae</taxon>
        <taxon>Catenulispora</taxon>
    </lineage>
</organism>
<feature type="transmembrane region" description="Helical" evidence="1">
    <location>
        <begin position="242"/>
        <end position="264"/>
    </location>
</feature>
<dbReference type="GO" id="GO:0140359">
    <property type="term" value="F:ABC-type transporter activity"/>
    <property type="evidence" value="ECO:0007669"/>
    <property type="project" value="InterPro"/>
</dbReference>
<dbReference type="PANTHER" id="PTHR37305:SF1">
    <property type="entry name" value="MEMBRANE PROTEIN"/>
    <property type="match status" value="1"/>
</dbReference>
<dbReference type="AlphaFoldDB" id="C7PY85"/>
<reference evidence="2 3" key="1">
    <citation type="journal article" date="2009" name="Stand. Genomic Sci.">
        <title>Complete genome sequence of Catenulispora acidiphila type strain (ID 139908).</title>
        <authorList>
            <person name="Copeland A."/>
            <person name="Lapidus A."/>
            <person name="Glavina Del Rio T."/>
            <person name="Nolan M."/>
            <person name="Lucas S."/>
            <person name="Chen F."/>
            <person name="Tice H."/>
            <person name="Cheng J.F."/>
            <person name="Bruce D."/>
            <person name="Goodwin L."/>
            <person name="Pitluck S."/>
            <person name="Mikhailova N."/>
            <person name="Pati A."/>
            <person name="Ivanova N."/>
            <person name="Mavromatis K."/>
            <person name="Chen A."/>
            <person name="Palaniappan K."/>
            <person name="Chain P."/>
            <person name="Land M."/>
            <person name="Hauser L."/>
            <person name="Chang Y.J."/>
            <person name="Jeffries C.D."/>
            <person name="Chertkov O."/>
            <person name="Brettin T."/>
            <person name="Detter J.C."/>
            <person name="Han C."/>
            <person name="Ali Z."/>
            <person name="Tindall B.J."/>
            <person name="Goker M."/>
            <person name="Bristow J."/>
            <person name="Eisen J.A."/>
            <person name="Markowitz V."/>
            <person name="Hugenholtz P."/>
            <person name="Kyrpides N.C."/>
            <person name="Klenk H.P."/>
        </authorList>
    </citation>
    <scope>NUCLEOTIDE SEQUENCE [LARGE SCALE GENOMIC DNA]</scope>
    <source>
        <strain evidence="3">DSM 44928 / JCM 14897 / NBRC 102108 / NRRL B-24433 / ID139908</strain>
    </source>
</reference>
<sequence length="314" mass="32879">MSDEPEIPHASTYQGAHTLLSAAAAPAFALAPSGAAPGFDPRRTLPLRVELRRQLGRRRTQVAFGLLAVLPLILVAAFKFGNPTNDSGRPGTVDLVSLATVGAPNFVAFTLFATSGFGLVVIVALFCGDTVASEANWSSLRYLLVTPVPRSRLLRQKLIVALALSAAAIVVLPIVALAAGWAAFGWAPARSPLGTSLPTAAALTHLAVVVGYLAVSLLFVAAVGFALSTYTDAPLGAVGGTVMLVIVSNILDTVTALGSVRAILPTHYSYAWLDALSPTINWDAMSRGALSSLAYSLVFFTLAWHKFLRKDITS</sequence>
<feature type="transmembrane region" description="Helical" evidence="1">
    <location>
        <begin position="158"/>
        <end position="184"/>
    </location>
</feature>
<feature type="transmembrane region" description="Helical" evidence="1">
    <location>
        <begin position="101"/>
        <end position="127"/>
    </location>
</feature>
<dbReference type="PANTHER" id="PTHR37305">
    <property type="entry name" value="INTEGRAL MEMBRANE PROTEIN-RELATED"/>
    <property type="match status" value="1"/>
</dbReference>
<dbReference type="InParanoid" id="C7PY85"/>
<dbReference type="GO" id="GO:0005886">
    <property type="term" value="C:plasma membrane"/>
    <property type="evidence" value="ECO:0007669"/>
    <property type="project" value="UniProtKB-SubCell"/>
</dbReference>
<gene>
    <name evidence="2" type="ordered locus">Caci_6527</name>
</gene>
<dbReference type="Proteomes" id="UP000000851">
    <property type="component" value="Chromosome"/>
</dbReference>
<feature type="transmembrane region" description="Helical" evidence="1">
    <location>
        <begin position="204"/>
        <end position="230"/>
    </location>
</feature>
<feature type="transmembrane region" description="Helical" evidence="1">
    <location>
        <begin position="284"/>
        <end position="304"/>
    </location>
</feature>
<keyword evidence="1" id="KW-0472">Membrane</keyword>
<feature type="transmembrane region" description="Helical" evidence="1">
    <location>
        <begin position="62"/>
        <end position="81"/>
    </location>
</feature>
<dbReference type="STRING" id="479433.Caci_6527"/>
<dbReference type="eggNOG" id="COG1277">
    <property type="taxonomic scope" value="Bacteria"/>
</dbReference>
<protein>
    <submittedName>
        <fullName evidence="2">ABC transporter integral membrane protein</fullName>
    </submittedName>
</protein>
<evidence type="ECO:0000313" key="2">
    <source>
        <dbReference type="EMBL" id="ACU75375.1"/>
    </source>
</evidence>